<dbReference type="InterPro" id="IPR050490">
    <property type="entry name" value="Bact_solute-bd_prot1"/>
</dbReference>
<accession>E6K1D3</accession>
<sequence>MRNQWKKALAFLLSTATLFATAACGANGNGGSTSSDDGNKKSITLTFSDDQNDAYKTMAKLYTKETGVKVNIMEVPYSDLNTKISNASKAADLPDVARVPQLDPVWMGKLQDLTDLSNKTGVMKSLVTKDSKGKILQMPSDLTAVGMFINTSLFDKAGVSYPKSYEESWSWDEFIQAVTTVQKKTGAKYGFVMDPSTHRERSFMYSFGSKGVRKQKDGSWALDNKAKDALQFLKKIDNDVIMPKSVFASNADPSALFKTGQVAAYYSGNWQIADFINSISSFKWKSVVMPQQPTRATNLGTSYMVTFSKSGRKFLNWFYQKKNYTKFCEQGSYLPATAGISPVYAQRNEDQQLYLTYINKVADKELASHQIIVQLQATLAGGTTEEDPMKAHTLKYLTGEETLDKAISSMNAGYTSWYNATDD</sequence>
<dbReference type="Pfam" id="PF13416">
    <property type="entry name" value="SBP_bac_8"/>
    <property type="match status" value="1"/>
</dbReference>
<dbReference type="HOGENOM" id="CLU_031285_10_3_11"/>
<protein>
    <submittedName>
        <fullName evidence="2">ABC transporter, solute-binding protein</fullName>
    </submittedName>
</protein>
<feature type="signal peptide" evidence="1">
    <location>
        <begin position="1"/>
        <end position="22"/>
    </location>
</feature>
<evidence type="ECO:0000313" key="3">
    <source>
        <dbReference type="Proteomes" id="UP000004946"/>
    </source>
</evidence>
<dbReference type="eggNOG" id="COG1653">
    <property type="taxonomic scope" value="Bacteria"/>
</dbReference>
<dbReference type="PATRIC" id="fig|864564.6.peg.1091"/>
<keyword evidence="3" id="KW-1185">Reference proteome</keyword>
<dbReference type="SUPFAM" id="SSF53850">
    <property type="entry name" value="Periplasmic binding protein-like II"/>
    <property type="match status" value="1"/>
</dbReference>
<dbReference type="KEGG" id="pdo:PSDT_1003"/>
<comment type="caution">
    <text evidence="2">The sequence shown here is derived from an EMBL/GenBank/DDBJ whole genome shotgun (WGS) entry which is preliminary data.</text>
</comment>
<dbReference type="Gene3D" id="3.40.190.10">
    <property type="entry name" value="Periplasmic binding protein-like II"/>
    <property type="match status" value="1"/>
</dbReference>
<dbReference type="PANTHER" id="PTHR43649">
    <property type="entry name" value="ARABINOSE-BINDING PROTEIN-RELATED"/>
    <property type="match status" value="1"/>
</dbReference>
<keyword evidence="1" id="KW-0732">Signal</keyword>
<name>E6K1D3_PARDN</name>
<dbReference type="InterPro" id="IPR006059">
    <property type="entry name" value="SBP"/>
</dbReference>
<gene>
    <name evidence="2" type="ORF">HMPREF0620_0619</name>
</gene>
<dbReference type="Proteomes" id="UP000004946">
    <property type="component" value="Chromosome"/>
</dbReference>
<dbReference type="PANTHER" id="PTHR43649:SF12">
    <property type="entry name" value="DIACETYLCHITOBIOSE BINDING PROTEIN DASA"/>
    <property type="match status" value="1"/>
</dbReference>
<proteinExistence type="predicted"/>
<dbReference type="EMBL" id="AEON01000001">
    <property type="protein sequence ID" value="EFT83614.1"/>
    <property type="molecule type" value="Genomic_DNA"/>
</dbReference>
<feature type="chain" id="PRO_5039045861" evidence="1">
    <location>
        <begin position="23"/>
        <end position="423"/>
    </location>
</feature>
<dbReference type="PROSITE" id="PS51257">
    <property type="entry name" value="PROKAR_LIPOPROTEIN"/>
    <property type="match status" value="1"/>
</dbReference>
<reference evidence="2 3" key="1">
    <citation type="submission" date="2010-12" db="EMBL/GenBank/DDBJ databases">
        <authorList>
            <person name="Muzny D."/>
            <person name="Qin X."/>
            <person name="Buhay C."/>
            <person name="Dugan-Rocha S."/>
            <person name="Ding Y."/>
            <person name="Chen G."/>
            <person name="Hawes A."/>
            <person name="Holder M."/>
            <person name="Jhangiani S."/>
            <person name="Johnson A."/>
            <person name="Khan Z."/>
            <person name="Li Z."/>
            <person name="Liu W."/>
            <person name="Liu X."/>
            <person name="Perez L."/>
            <person name="Shen H."/>
            <person name="Wang Q."/>
            <person name="Watt J."/>
            <person name="Xi L."/>
            <person name="Xin Y."/>
            <person name="Zhou J."/>
            <person name="Deng J."/>
            <person name="Jiang H."/>
            <person name="Liu Y."/>
            <person name="Qu J."/>
            <person name="Song X.-Z."/>
            <person name="Zhang L."/>
            <person name="Villasana D."/>
            <person name="Johnson A."/>
            <person name="Liu J."/>
            <person name="Liyanage D."/>
            <person name="Lorensuhewa L."/>
            <person name="Robinson T."/>
            <person name="Song A."/>
            <person name="Song B.-B."/>
            <person name="Dinh H."/>
            <person name="Thornton R."/>
            <person name="Coyle M."/>
            <person name="Francisco L."/>
            <person name="Jackson L."/>
            <person name="Javaid M."/>
            <person name="Korchina V."/>
            <person name="Kovar C."/>
            <person name="Mata R."/>
            <person name="Mathew T."/>
            <person name="Ngo R."/>
            <person name="Nguyen L."/>
            <person name="Nguyen N."/>
            <person name="Okwuonu G."/>
            <person name="Ongeri F."/>
            <person name="Pham C."/>
            <person name="Simmons D."/>
            <person name="Wilczek-Boney K."/>
            <person name="Hale W."/>
            <person name="Jakkamsetti A."/>
            <person name="Pham P."/>
            <person name="Ruth R."/>
            <person name="San Lucas F."/>
            <person name="Warren J."/>
            <person name="Zhang J."/>
            <person name="Zhao Z."/>
            <person name="Zhou C."/>
            <person name="Zhu D."/>
            <person name="Lee S."/>
            <person name="Bess C."/>
            <person name="Blankenburg K."/>
            <person name="Forbes L."/>
            <person name="Fu Q."/>
            <person name="Gubbala S."/>
            <person name="Hirani K."/>
            <person name="Jayaseelan J.C."/>
            <person name="Lara F."/>
            <person name="Munidasa M."/>
            <person name="Palculict T."/>
            <person name="Patil S."/>
            <person name="Pu L.-L."/>
            <person name="Saada N."/>
            <person name="Tang L."/>
            <person name="Weissenberger G."/>
            <person name="Zhu Y."/>
            <person name="Hemphill L."/>
            <person name="Shang Y."/>
            <person name="Youmans B."/>
            <person name="Ayvaz T."/>
            <person name="Ross M."/>
            <person name="Santibanez J."/>
            <person name="Aqrawi P."/>
            <person name="Gross S."/>
            <person name="Joshi V."/>
            <person name="Fowler G."/>
            <person name="Nazareth L."/>
            <person name="Reid J."/>
            <person name="Worley K."/>
            <person name="Petrosino J."/>
            <person name="Highlander S."/>
            <person name="Gibbs R."/>
        </authorList>
    </citation>
    <scope>NUCLEOTIDE SEQUENCE [LARGE SCALE GENOMIC DNA]</scope>
    <source>
        <strain evidence="2 3">DSM 10105</strain>
    </source>
</reference>
<dbReference type="RefSeq" id="WP_006290314.1">
    <property type="nucleotide sequence ID" value="NZ_AP012333.1"/>
</dbReference>
<evidence type="ECO:0000313" key="2">
    <source>
        <dbReference type="EMBL" id="EFT83614.1"/>
    </source>
</evidence>
<evidence type="ECO:0000256" key="1">
    <source>
        <dbReference type="SAM" id="SignalP"/>
    </source>
</evidence>
<dbReference type="AlphaFoldDB" id="E6K1D3"/>
<organism evidence="2 3">
    <name type="scientific">Parascardovia denticolens DSM 10105 = JCM 12538</name>
    <dbReference type="NCBI Taxonomy" id="864564"/>
    <lineage>
        <taxon>Bacteria</taxon>
        <taxon>Bacillati</taxon>
        <taxon>Actinomycetota</taxon>
        <taxon>Actinomycetes</taxon>
        <taxon>Bifidobacteriales</taxon>
        <taxon>Bifidobacteriaceae</taxon>
        <taxon>Parascardovia</taxon>
    </lineage>
</organism>